<dbReference type="PANTHER" id="PTHR22789:SF0">
    <property type="entry name" value="3-OXO-TETRONATE 4-PHOSPHATE DECARBOXYLASE-RELATED"/>
    <property type="match status" value="1"/>
</dbReference>
<feature type="domain" description="Class II aldolase/adducin N-terminal" evidence="3">
    <location>
        <begin position="7"/>
        <end position="182"/>
    </location>
</feature>
<dbReference type="Pfam" id="PF00596">
    <property type="entry name" value="Aldolase_II"/>
    <property type="match status" value="1"/>
</dbReference>
<dbReference type="SMART" id="SM01007">
    <property type="entry name" value="Aldolase_II"/>
    <property type="match status" value="1"/>
</dbReference>
<reference evidence="4" key="1">
    <citation type="journal article" date="2020" name="mSystems">
        <title>Genome- and Community-Level Interaction Insights into Carbon Utilization and Element Cycling Functions of Hydrothermarchaeota in Hydrothermal Sediment.</title>
        <authorList>
            <person name="Zhou Z."/>
            <person name="Liu Y."/>
            <person name="Xu W."/>
            <person name="Pan J."/>
            <person name="Luo Z.H."/>
            <person name="Li M."/>
        </authorList>
    </citation>
    <scope>NUCLEOTIDE SEQUENCE [LARGE SCALE GENOMIC DNA]</scope>
    <source>
        <strain evidence="4">SpSt-86</strain>
    </source>
</reference>
<evidence type="ECO:0000259" key="3">
    <source>
        <dbReference type="SMART" id="SM01007"/>
    </source>
</evidence>
<organism evidence="4">
    <name type="scientific">Pseudothermotoga hypogea</name>
    <dbReference type="NCBI Taxonomy" id="57487"/>
    <lineage>
        <taxon>Bacteria</taxon>
        <taxon>Thermotogati</taxon>
        <taxon>Thermotogota</taxon>
        <taxon>Thermotogae</taxon>
        <taxon>Thermotogales</taxon>
        <taxon>Thermotogaceae</taxon>
        <taxon>Pseudothermotoga</taxon>
    </lineage>
</organism>
<evidence type="ECO:0000313" key="4">
    <source>
        <dbReference type="EMBL" id="HGZ79965.1"/>
    </source>
</evidence>
<gene>
    <name evidence="4" type="ORF">ENW55_08270</name>
</gene>
<dbReference type="EMBL" id="DTKQ01000054">
    <property type="protein sequence ID" value="HGZ79965.1"/>
    <property type="molecule type" value="Genomic_DNA"/>
</dbReference>
<evidence type="ECO:0000256" key="1">
    <source>
        <dbReference type="ARBA" id="ARBA00022723"/>
    </source>
</evidence>
<proteinExistence type="predicted"/>
<keyword evidence="1" id="KW-0479">Metal-binding</keyword>
<dbReference type="SUPFAM" id="SSF53639">
    <property type="entry name" value="AraD/HMP-PK domain-like"/>
    <property type="match status" value="1"/>
</dbReference>
<dbReference type="GO" id="GO:0046872">
    <property type="term" value="F:metal ion binding"/>
    <property type="evidence" value="ECO:0007669"/>
    <property type="project" value="UniProtKB-KW"/>
</dbReference>
<dbReference type="PANTHER" id="PTHR22789">
    <property type="entry name" value="FUCULOSE PHOSPHATE ALDOLASE"/>
    <property type="match status" value="1"/>
</dbReference>
<dbReference type="GO" id="GO:0019323">
    <property type="term" value="P:pentose catabolic process"/>
    <property type="evidence" value="ECO:0007669"/>
    <property type="project" value="TreeGrafter"/>
</dbReference>
<dbReference type="GO" id="GO:0005829">
    <property type="term" value="C:cytosol"/>
    <property type="evidence" value="ECO:0007669"/>
    <property type="project" value="TreeGrafter"/>
</dbReference>
<keyword evidence="2" id="KW-0456">Lyase</keyword>
<dbReference type="InterPro" id="IPR036409">
    <property type="entry name" value="Aldolase_II/adducin_N_sf"/>
</dbReference>
<comment type="caution">
    <text evidence="4">The sequence shown here is derived from an EMBL/GenBank/DDBJ whole genome shotgun (WGS) entry which is preliminary data.</text>
</comment>
<accession>A0A832I9F2</accession>
<protein>
    <submittedName>
        <fullName evidence="4">Class II aldolase/adducin family protein</fullName>
    </submittedName>
</protein>
<dbReference type="InterPro" id="IPR050197">
    <property type="entry name" value="Aldolase_class_II_sugar_metab"/>
</dbReference>
<dbReference type="GO" id="GO:0016832">
    <property type="term" value="F:aldehyde-lyase activity"/>
    <property type="evidence" value="ECO:0007669"/>
    <property type="project" value="TreeGrafter"/>
</dbReference>
<evidence type="ECO:0000256" key="2">
    <source>
        <dbReference type="ARBA" id="ARBA00023239"/>
    </source>
</evidence>
<dbReference type="Gene3D" id="3.40.225.10">
    <property type="entry name" value="Class II aldolase/adducin N-terminal domain"/>
    <property type="match status" value="1"/>
</dbReference>
<sequence length="214" mass="23851">MFEEAKRSLVEYGRRLLESNMVGGTAGNLSVRIEQELFAITPSGVPYNELTPDDVPILDMTGHVVEGNRKPSIEFRMHLEIYRNFSDVRAVVHAHPIYCGVLSILRLPLPALSETMLMYCMFVPVSEYANSGTEQLAKNVVSAMRQSRAVIMANHGLVCAGGSLKEAFDMCETIERTAKMYVLALSTGKTIHTIDEKDALEAMEFLKKNYGQRS</sequence>
<name>A0A832I9F2_9THEM</name>
<dbReference type="AlphaFoldDB" id="A0A832I9F2"/>
<dbReference type="InterPro" id="IPR001303">
    <property type="entry name" value="Aldolase_II/adducin_N"/>
</dbReference>